<dbReference type="Proteomes" id="UP000565724">
    <property type="component" value="Unassembled WGS sequence"/>
</dbReference>
<dbReference type="PANTHER" id="PTHR30055:SF234">
    <property type="entry name" value="HTH-TYPE TRANSCRIPTIONAL REGULATOR BETI"/>
    <property type="match status" value="1"/>
</dbReference>
<dbReference type="Pfam" id="PF00440">
    <property type="entry name" value="TetR_N"/>
    <property type="match status" value="1"/>
</dbReference>
<feature type="domain" description="HTH tetR-type" evidence="5">
    <location>
        <begin position="10"/>
        <end position="70"/>
    </location>
</feature>
<reference evidence="6 7" key="1">
    <citation type="submission" date="2020-05" db="EMBL/GenBank/DDBJ databases">
        <title>Genome Sequencing of Type Strains.</title>
        <authorList>
            <person name="Lemaire J.F."/>
            <person name="Inderbitzin P."/>
            <person name="Gregorio O.A."/>
            <person name="Collins S.B."/>
            <person name="Wespe N."/>
            <person name="Knight-Connoni V."/>
        </authorList>
    </citation>
    <scope>NUCLEOTIDE SEQUENCE [LARGE SCALE GENOMIC DNA]</scope>
    <source>
        <strain evidence="6 7">ATCC 25174</strain>
    </source>
</reference>
<dbReference type="PANTHER" id="PTHR30055">
    <property type="entry name" value="HTH-TYPE TRANSCRIPTIONAL REGULATOR RUTR"/>
    <property type="match status" value="1"/>
</dbReference>
<evidence type="ECO:0000259" key="5">
    <source>
        <dbReference type="PROSITE" id="PS50977"/>
    </source>
</evidence>
<dbReference type="PROSITE" id="PS50977">
    <property type="entry name" value="HTH_TETR_2"/>
    <property type="match status" value="1"/>
</dbReference>
<name>A0A7Y6A276_9CELL</name>
<dbReference type="SUPFAM" id="SSF48498">
    <property type="entry name" value="Tetracyclin repressor-like, C-terminal domain"/>
    <property type="match status" value="1"/>
</dbReference>
<dbReference type="SUPFAM" id="SSF46689">
    <property type="entry name" value="Homeodomain-like"/>
    <property type="match status" value="1"/>
</dbReference>
<comment type="caution">
    <text evidence="6">The sequence shown here is derived from an EMBL/GenBank/DDBJ whole genome shotgun (WGS) entry which is preliminary data.</text>
</comment>
<proteinExistence type="predicted"/>
<dbReference type="InterPro" id="IPR050109">
    <property type="entry name" value="HTH-type_TetR-like_transc_reg"/>
</dbReference>
<dbReference type="InterPro" id="IPR009057">
    <property type="entry name" value="Homeodomain-like_sf"/>
</dbReference>
<evidence type="ECO:0000256" key="2">
    <source>
        <dbReference type="ARBA" id="ARBA00023125"/>
    </source>
</evidence>
<evidence type="ECO:0000313" key="7">
    <source>
        <dbReference type="Proteomes" id="UP000565724"/>
    </source>
</evidence>
<dbReference type="AlphaFoldDB" id="A0A7Y6A276"/>
<accession>A0A7Y6A276</accession>
<feature type="DNA-binding region" description="H-T-H motif" evidence="4">
    <location>
        <begin position="33"/>
        <end position="52"/>
    </location>
</feature>
<protein>
    <submittedName>
        <fullName evidence="6">TetR/AcrR family transcriptional regulator</fullName>
    </submittedName>
</protein>
<dbReference type="GO" id="GO:0000976">
    <property type="term" value="F:transcription cis-regulatory region binding"/>
    <property type="evidence" value="ECO:0007669"/>
    <property type="project" value="TreeGrafter"/>
</dbReference>
<evidence type="ECO:0000256" key="1">
    <source>
        <dbReference type="ARBA" id="ARBA00023015"/>
    </source>
</evidence>
<keyword evidence="2 4" id="KW-0238">DNA-binding</keyword>
<evidence type="ECO:0000256" key="4">
    <source>
        <dbReference type="PROSITE-ProRule" id="PRU00335"/>
    </source>
</evidence>
<dbReference type="EMBL" id="JABMCI010000067">
    <property type="protein sequence ID" value="NUU18342.1"/>
    <property type="molecule type" value="Genomic_DNA"/>
</dbReference>
<dbReference type="InterPro" id="IPR001647">
    <property type="entry name" value="HTH_TetR"/>
</dbReference>
<organism evidence="6 7">
    <name type="scientific">Cellulomonas humilata</name>
    <dbReference type="NCBI Taxonomy" id="144055"/>
    <lineage>
        <taxon>Bacteria</taxon>
        <taxon>Bacillati</taxon>
        <taxon>Actinomycetota</taxon>
        <taxon>Actinomycetes</taxon>
        <taxon>Micrococcales</taxon>
        <taxon>Cellulomonadaceae</taxon>
        <taxon>Cellulomonas</taxon>
    </lineage>
</organism>
<dbReference type="Gene3D" id="1.10.357.10">
    <property type="entry name" value="Tetracycline Repressor, domain 2"/>
    <property type="match status" value="1"/>
</dbReference>
<keyword evidence="1" id="KW-0805">Transcription regulation</keyword>
<dbReference type="RefSeq" id="WP_175348277.1">
    <property type="nucleotide sequence ID" value="NZ_JABMCI010000067.1"/>
</dbReference>
<keyword evidence="3" id="KW-0804">Transcription</keyword>
<evidence type="ECO:0000256" key="3">
    <source>
        <dbReference type="ARBA" id="ARBA00023163"/>
    </source>
</evidence>
<sequence>MPKVTEEYRVARRDEIAEAALRAFRRKGFQATSMAEIIAESGLSAGAIYGHYPSKAAIVVDVATRVVGSRIVDLRNLADQDPLAAPPTVPRTLITGMRREVGDPSVLLQLWGEAVTEPELRALVLDVILQLRGALTAYVSVWHQRTYGVAVEEADILAAEQVPLLISAVQGYVLQWSVLPDFDPDAYLASVEKYLPR</sequence>
<dbReference type="PRINTS" id="PR00455">
    <property type="entry name" value="HTHTETR"/>
</dbReference>
<evidence type="ECO:0000313" key="6">
    <source>
        <dbReference type="EMBL" id="NUU18342.1"/>
    </source>
</evidence>
<dbReference type="InterPro" id="IPR036271">
    <property type="entry name" value="Tet_transcr_reg_TetR-rel_C_sf"/>
</dbReference>
<dbReference type="GO" id="GO:0003700">
    <property type="term" value="F:DNA-binding transcription factor activity"/>
    <property type="evidence" value="ECO:0007669"/>
    <property type="project" value="TreeGrafter"/>
</dbReference>
<gene>
    <name evidence="6" type="ORF">HP550_13885</name>
</gene>
<keyword evidence="7" id="KW-1185">Reference proteome</keyword>